<proteinExistence type="predicted"/>
<protein>
    <submittedName>
        <fullName evidence="2">Uncharacterized protein</fullName>
    </submittedName>
</protein>
<keyword evidence="1" id="KW-1133">Transmembrane helix</keyword>
<gene>
    <name evidence="2" type="ORF">GCM10010170_078680</name>
</gene>
<feature type="transmembrane region" description="Helical" evidence="1">
    <location>
        <begin position="31"/>
        <end position="53"/>
    </location>
</feature>
<keyword evidence="1" id="KW-0812">Transmembrane</keyword>
<accession>A0ABP5UB58</accession>
<reference evidence="3" key="1">
    <citation type="journal article" date="2019" name="Int. J. Syst. Evol. Microbiol.">
        <title>The Global Catalogue of Microorganisms (GCM) 10K type strain sequencing project: providing services to taxonomists for standard genome sequencing and annotation.</title>
        <authorList>
            <consortium name="The Broad Institute Genomics Platform"/>
            <consortium name="The Broad Institute Genome Sequencing Center for Infectious Disease"/>
            <person name="Wu L."/>
            <person name="Ma J."/>
        </authorList>
    </citation>
    <scope>NUCLEOTIDE SEQUENCE [LARGE SCALE GENOMIC DNA]</scope>
    <source>
        <strain evidence="3">JCM 3272</strain>
    </source>
</reference>
<comment type="caution">
    <text evidence="2">The sequence shown here is derived from an EMBL/GenBank/DDBJ whole genome shotgun (WGS) entry which is preliminary data.</text>
</comment>
<evidence type="ECO:0000313" key="3">
    <source>
        <dbReference type="Proteomes" id="UP001501444"/>
    </source>
</evidence>
<evidence type="ECO:0000256" key="1">
    <source>
        <dbReference type="SAM" id="Phobius"/>
    </source>
</evidence>
<dbReference type="Proteomes" id="UP001501444">
    <property type="component" value="Unassembled WGS sequence"/>
</dbReference>
<keyword evidence="1" id="KW-0472">Membrane</keyword>
<evidence type="ECO:0000313" key="2">
    <source>
        <dbReference type="EMBL" id="GAA2375260.1"/>
    </source>
</evidence>
<feature type="transmembrane region" description="Helical" evidence="1">
    <location>
        <begin position="98"/>
        <end position="123"/>
    </location>
</feature>
<keyword evidence="3" id="KW-1185">Reference proteome</keyword>
<name>A0ABP5UB58_9ACTN</name>
<dbReference type="EMBL" id="BAAARV010000078">
    <property type="protein sequence ID" value="GAA2375260.1"/>
    <property type="molecule type" value="Genomic_DNA"/>
</dbReference>
<organism evidence="2 3">
    <name type="scientific">Dactylosporangium salmoneum</name>
    <dbReference type="NCBI Taxonomy" id="53361"/>
    <lineage>
        <taxon>Bacteria</taxon>
        <taxon>Bacillati</taxon>
        <taxon>Actinomycetota</taxon>
        <taxon>Actinomycetes</taxon>
        <taxon>Micromonosporales</taxon>
        <taxon>Micromonosporaceae</taxon>
        <taxon>Dactylosporangium</taxon>
    </lineage>
</organism>
<sequence length="128" mass="14246">MVMKGFGKYWGYIVLVLLLTAWWTTKIGPPVLVALSVLVTLYFLFQAPIWCGAINRDQTLCRRNASGLLLGCSYRQHKWQKLKMMVVPPMWRKLNHGLWASPTTGLATIGALLGIASTLAGLVKPLFS</sequence>
<feature type="transmembrane region" description="Helical" evidence="1">
    <location>
        <begin position="9"/>
        <end position="25"/>
    </location>
</feature>